<dbReference type="PANTHER" id="PTHR47074">
    <property type="entry name" value="BNAC02G40300D PROTEIN"/>
    <property type="match status" value="1"/>
</dbReference>
<dbReference type="SUPFAM" id="SSF53098">
    <property type="entry name" value="Ribonuclease H-like"/>
    <property type="match status" value="1"/>
</dbReference>
<proteinExistence type="predicted"/>
<gene>
    <name evidence="3" type="primary">LOC111017181</name>
</gene>
<evidence type="ECO:0000259" key="1">
    <source>
        <dbReference type="Pfam" id="PF13456"/>
    </source>
</evidence>
<dbReference type="RefSeq" id="XP_022148549.1">
    <property type="nucleotide sequence ID" value="XM_022292857.1"/>
</dbReference>
<dbReference type="GeneID" id="111017181"/>
<dbReference type="GO" id="GO:0003676">
    <property type="term" value="F:nucleic acid binding"/>
    <property type="evidence" value="ECO:0007669"/>
    <property type="project" value="InterPro"/>
</dbReference>
<evidence type="ECO:0000313" key="2">
    <source>
        <dbReference type="Proteomes" id="UP000504603"/>
    </source>
</evidence>
<feature type="domain" description="RNase H type-1" evidence="1">
    <location>
        <begin position="134"/>
        <end position="195"/>
    </location>
</feature>
<dbReference type="Proteomes" id="UP000504603">
    <property type="component" value="Unplaced"/>
</dbReference>
<organism evidence="2 3">
    <name type="scientific">Momordica charantia</name>
    <name type="common">Bitter gourd</name>
    <name type="synonym">Balsam pear</name>
    <dbReference type="NCBI Taxonomy" id="3673"/>
    <lineage>
        <taxon>Eukaryota</taxon>
        <taxon>Viridiplantae</taxon>
        <taxon>Streptophyta</taxon>
        <taxon>Embryophyta</taxon>
        <taxon>Tracheophyta</taxon>
        <taxon>Spermatophyta</taxon>
        <taxon>Magnoliopsida</taxon>
        <taxon>eudicotyledons</taxon>
        <taxon>Gunneridae</taxon>
        <taxon>Pentapetalae</taxon>
        <taxon>rosids</taxon>
        <taxon>fabids</taxon>
        <taxon>Cucurbitales</taxon>
        <taxon>Cucurbitaceae</taxon>
        <taxon>Momordiceae</taxon>
        <taxon>Momordica</taxon>
    </lineage>
</organism>
<dbReference type="InterPro" id="IPR044730">
    <property type="entry name" value="RNase_H-like_dom_plant"/>
</dbReference>
<dbReference type="InterPro" id="IPR002156">
    <property type="entry name" value="RNaseH_domain"/>
</dbReference>
<accession>A0A6J1D4B6</accession>
<dbReference type="InterPro" id="IPR052929">
    <property type="entry name" value="RNase_H-like_EbsB-rel"/>
</dbReference>
<dbReference type="AlphaFoldDB" id="A0A6J1D4B6"/>
<dbReference type="KEGG" id="mcha:111017181"/>
<protein>
    <submittedName>
        <fullName evidence="3">Uncharacterized protein LOC111017181</fullName>
    </submittedName>
</protein>
<reference evidence="3" key="1">
    <citation type="submission" date="2025-08" db="UniProtKB">
        <authorList>
            <consortium name="RefSeq"/>
        </authorList>
    </citation>
    <scope>IDENTIFICATION</scope>
    <source>
        <strain evidence="3">OHB3-1</strain>
    </source>
</reference>
<name>A0A6J1D4B6_MOMCH</name>
<dbReference type="InterPro" id="IPR012337">
    <property type="entry name" value="RNaseH-like_sf"/>
</dbReference>
<dbReference type="Pfam" id="PF13456">
    <property type="entry name" value="RVT_3"/>
    <property type="match status" value="1"/>
</dbReference>
<dbReference type="CDD" id="cd06222">
    <property type="entry name" value="RNase_H_like"/>
    <property type="match status" value="1"/>
</dbReference>
<keyword evidence="2" id="KW-1185">Reference proteome</keyword>
<sequence length="213" mass="24338">MDYFDWIWRDSDQYKRQSGLVLLWSIWTYRNQIVHSTIEQPCSQKIRAFTESKIYEFTTNLGGNLNMEDKNLPRTVGWTPPAQHLWKLNVDATWMDSLHAGGLGWIVRDSEGRFIMAECLKALSQSLTLEAGIKIEMESDCLEVVNIINKSSMVLTEVSLIVEDIWKEMESLPIEGFKHLPMKANGVAHGIARRACVFVEHVLPYVAVCFVGC</sequence>
<dbReference type="GO" id="GO:0004523">
    <property type="term" value="F:RNA-DNA hybrid ribonuclease activity"/>
    <property type="evidence" value="ECO:0007669"/>
    <property type="project" value="InterPro"/>
</dbReference>
<dbReference type="PANTHER" id="PTHR47074:SF11">
    <property type="entry name" value="REVERSE TRANSCRIPTASE-LIKE PROTEIN"/>
    <property type="match status" value="1"/>
</dbReference>
<dbReference type="OrthoDB" id="1747175at2759"/>
<evidence type="ECO:0000313" key="3">
    <source>
        <dbReference type="RefSeq" id="XP_022148549.1"/>
    </source>
</evidence>